<dbReference type="EMBL" id="LT607754">
    <property type="protein sequence ID" value="SCG58189.1"/>
    <property type="molecule type" value="Genomic_DNA"/>
</dbReference>
<name>A0A1C5IJH4_9ACTN</name>
<proteinExistence type="predicted"/>
<gene>
    <name evidence="2" type="ORF">GA0070613_2920</name>
</gene>
<feature type="chain" id="PRO_5008718792" evidence="1">
    <location>
        <begin position="31"/>
        <end position="39"/>
    </location>
</feature>
<dbReference type="Proteomes" id="UP000198221">
    <property type="component" value="Chromosome I"/>
</dbReference>
<keyword evidence="3" id="KW-1185">Reference proteome</keyword>
<protein>
    <submittedName>
        <fullName evidence="2">Uncharacterized protein</fullName>
    </submittedName>
</protein>
<dbReference type="AlphaFoldDB" id="A0A1C5IJH4"/>
<keyword evidence="1" id="KW-0732">Signal</keyword>
<reference evidence="3" key="1">
    <citation type="submission" date="2016-06" db="EMBL/GenBank/DDBJ databases">
        <authorList>
            <person name="Varghese N."/>
            <person name="Submissions Spin"/>
        </authorList>
    </citation>
    <scope>NUCLEOTIDE SEQUENCE [LARGE SCALE GENOMIC DNA]</scope>
    <source>
        <strain evidence="3">DSM 43819</strain>
    </source>
</reference>
<feature type="signal peptide" evidence="1">
    <location>
        <begin position="1"/>
        <end position="30"/>
    </location>
</feature>
<evidence type="ECO:0000313" key="2">
    <source>
        <dbReference type="EMBL" id="SCG58189.1"/>
    </source>
</evidence>
<accession>A0A1C5IJH4</accession>
<organism evidence="2 3">
    <name type="scientific">Micromonospora inositola</name>
    <dbReference type="NCBI Taxonomy" id="47865"/>
    <lineage>
        <taxon>Bacteria</taxon>
        <taxon>Bacillati</taxon>
        <taxon>Actinomycetota</taxon>
        <taxon>Actinomycetes</taxon>
        <taxon>Micromonosporales</taxon>
        <taxon>Micromonosporaceae</taxon>
        <taxon>Micromonospora</taxon>
    </lineage>
</organism>
<evidence type="ECO:0000256" key="1">
    <source>
        <dbReference type="SAM" id="SignalP"/>
    </source>
</evidence>
<evidence type="ECO:0000313" key="3">
    <source>
        <dbReference type="Proteomes" id="UP000198221"/>
    </source>
</evidence>
<sequence length="39" mass="3861">MKRSRSLVVSLMAVLTATLGAAAVALPAYAAGPTASFVP</sequence>